<sequence length="295" mass="33455">MADKVQRMSSEHGVMIFSKSTCCLCYAVTILFRDLGVDPYVHELDHDSDGKDMEKALMRMGCKTTLAYKVYNDKSISSHFDLHAVGQEYDEKKLLDKFFNQVSNSDSKLSENIDVADKLRNGKRKFHTDLLDREKRAFGKESCPDGLLDVGKEIARKCRGFPLVADLIAGVIAGLEKKNTSACKKMVTILFALSAYFSLIYVHHRLMSLNLSHSTTRIPNLGKMSRHSYKLQWLWVVDYIEDTGLEEIADYCKDLEELKDSGRTEVVMPDSVWTVDRDAAASTSYRTRNCFMASA</sequence>
<dbReference type="Gene3D" id="3.80.10.10">
    <property type="entry name" value="Ribonuclease Inhibitor"/>
    <property type="match status" value="1"/>
</dbReference>
<proteinExistence type="inferred from homology"/>
<accession>M1A351</accession>
<dbReference type="Gene3D" id="3.40.30.10">
    <property type="entry name" value="Glutaredoxin"/>
    <property type="match status" value="1"/>
</dbReference>
<comment type="subcellular location">
    <subcellularLocation>
        <location evidence="1">Cytoplasm</location>
    </subcellularLocation>
</comment>
<dbReference type="STRING" id="4113.M1A351"/>
<keyword evidence="5" id="KW-0472">Membrane</keyword>
<name>M1A351_SOLTU</name>
<feature type="domain" description="Glutaredoxin" evidence="6">
    <location>
        <begin position="14"/>
        <end position="63"/>
    </location>
</feature>
<dbReference type="InterPro" id="IPR002109">
    <property type="entry name" value="Glutaredoxin"/>
</dbReference>
<dbReference type="eggNOG" id="KOG1752">
    <property type="taxonomic scope" value="Eukaryota"/>
</dbReference>
<dbReference type="Proteomes" id="UP000011115">
    <property type="component" value="Unassembled WGS sequence"/>
</dbReference>
<keyword evidence="8" id="KW-1185">Reference proteome</keyword>
<evidence type="ECO:0000256" key="5">
    <source>
        <dbReference type="SAM" id="Phobius"/>
    </source>
</evidence>
<evidence type="ECO:0000256" key="3">
    <source>
        <dbReference type="ARBA" id="ARBA00022490"/>
    </source>
</evidence>
<dbReference type="OrthoDB" id="418495at2759"/>
<protein>
    <submittedName>
        <fullName evidence="7">Glutaredoxin</fullName>
    </submittedName>
</protein>
<feature type="transmembrane region" description="Helical" evidence="5">
    <location>
        <begin position="186"/>
        <end position="204"/>
    </location>
</feature>
<dbReference type="AlphaFoldDB" id="M1A351"/>
<evidence type="ECO:0000256" key="4">
    <source>
        <dbReference type="ARBA" id="ARBA00023284"/>
    </source>
</evidence>
<dbReference type="PaxDb" id="4113-PGSC0003DMT400013650"/>
<comment type="similarity">
    <text evidence="2">Belongs to the glutaredoxin family. CC-type subfamily.</text>
</comment>
<keyword evidence="4" id="KW-0676">Redox-active center</keyword>
<dbReference type="Pfam" id="PF00462">
    <property type="entry name" value="Glutaredoxin"/>
    <property type="match status" value="1"/>
</dbReference>
<dbReference type="eggNOG" id="KOG1947">
    <property type="taxonomic scope" value="Eukaryota"/>
</dbReference>
<dbReference type="InterPro" id="IPR011905">
    <property type="entry name" value="GlrX-like_pln_2"/>
</dbReference>
<dbReference type="InterPro" id="IPR027417">
    <property type="entry name" value="P-loop_NTPase"/>
</dbReference>
<organism evidence="7 8">
    <name type="scientific">Solanum tuberosum</name>
    <name type="common">Potato</name>
    <dbReference type="NCBI Taxonomy" id="4113"/>
    <lineage>
        <taxon>Eukaryota</taxon>
        <taxon>Viridiplantae</taxon>
        <taxon>Streptophyta</taxon>
        <taxon>Embryophyta</taxon>
        <taxon>Tracheophyta</taxon>
        <taxon>Spermatophyta</taxon>
        <taxon>Magnoliopsida</taxon>
        <taxon>eudicotyledons</taxon>
        <taxon>Gunneridae</taxon>
        <taxon>Pentapetalae</taxon>
        <taxon>asterids</taxon>
        <taxon>lamiids</taxon>
        <taxon>Solanales</taxon>
        <taxon>Solanaceae</taxon>
        <taxon>Solanoideae</taxon>
        <taxon>Solaneae</taxon>
        <taxon>Solanum</taxon>
    </lineage>
</organism>
<dbReference type="GO" id="GO:0005737">
    <property type="term" value="C:cytoplasm"/>
    <property type="evidence" value="ECO:0000318"/>
    <property type="project" value="GO_Central"/>
</dbReference>
<dbReference type="InterPro" id="IPR036249">
    <property type="entry name" value="Thioredoxin-like_sf"/>
</dbReference>
<dbReference type="Gramene" id="PGSC0003DMT400013650">
    <property type="protein sequence ID" value="PGSC0003DMT400013650"/>
    <property type="gene ID" value="PGSC0003DMG400005335"/>
</dbReference>
<reference evidence="7" key="2">
    <citation type="submission" date="2015-06" db="UniProtKB">
        <authorList>
            <consortium name="EnsemblPlants"/>
        </authorList>
    </citation>
    <scope>IDENTIFICATION</scope>
    <source>
        <strain evidence="7">DM1-3 516 R44</strain>
    </source>
</reference>
<keyword evidence="5" id="KW-0812">Transmembrane</keyword>
<dbReference type="InterPro" id="IPR032675">
    <property type="entry name" value="LRR_dom_sf"/>
</dbReference>
<evidence type="ECO:0000313" key="8">
    <source>
        <dbReference type="Proteomes" id="UP000011115"/>
    </source>
</evidence>
<gene>
    <name evidence="7" type="primary">GRX1</name>
</gene>
<dbReference type="SUPFAM" id="SSF52833">
    <property type="entry name" value="Thioredoxin-like"/>
    <property type="match status" value="1"/>
</dbReference>
<dbReference type="PROSITE" id="PS51354">
    <property type="entry name" value="GLUTAREDOXIN_2"/>
    <property type="match status" value="1"/>
</dbReference>
<keyword evidence="3" id="KW-0963">Cytoplasm</keyword>
<dbReference type="ExpressionAtlas" id="M1A351">
    <property type="expression patterns" value="baseline and differential"/>
</dbReference>
<evidence type="ECO:0000313" key="7">
    <source>
        <dbReference type="EnsemblPlants" id="PGSC0003DMT400013650"/>
    </source>
</evidence>
<dbReference type="GO" id="GO:0005634">
    <property type="term" value="C:nucleus"/>
    <property type="evidence" value="ECO:0000318"/>
    <property type="project" value="GO_Central"/>
</dbReference>
<dbReference type="PANTHER" id="PTHR10168">
    <property type="entry name" value="GLUTAREDOXIN"/>
    <property type="match status" value="1"/>
</dbReference>
<reference evidence="8" key="1">
    <citation type="journal article" date="2011" name="Nature">
        <title>Genome sequence and analysis of the tuber crop potato.</title>
        <authorList>
            <consortium name="The Potato Genome Sequencing Consortium"/>
        </authorList>
    </citation>
    <scope>NUCLEOTIDE SEQUENCE [LARGE SCALE GENOMIC DNA]</scope>
    <source>
        <strain evidence="8">cv. DM1-3 516 R44</strain>
    </source>
</reference>
<evidence type="ECO:0000256" key="2">
    <source>
        <dbReference type="ARBA" id="ARBA00007568"/>
    </source>
</evidence>
<dbReference type="EnsemblPlants" id="PGSC0003DMT400013650">
    <property type="protein sequence ID" value="PGSC0003DMT400013650"/>
    <property type="gene ID" value="PGSC0003DMG400005335"/>
</dbReference>
<evidence type="ECO:0000256" key="1">
    <source>
        <dbReference type="ARBA" id="ARBA00004496"/>
    </source>
</evidence>
<evidence type="ECO:0000259" key="6">
    <source>
        <dbReference type="Pfam" id="PF00462"/>
    </source>
</evidence>
<dbReference type="HOGENOM" id="CLU_944617_0_0_1"/>
<dbReference type="SUPFAM" id="SSF52540">
    <property type="entry name" value="P-loop containing nucleoside triphosphate hydrolases"/>
    <property type="match status" value="1"/>
</dbReference>
<dbReference type="InParanoid" id="M1A351"/>
<keyword evidence="5" id="KW-1133">Transmembrane helix</keyword>